<proteinExistence type="predicted"/>
<reference evidence="1 2" key="1">
    <citation type="submission" date="2019-09" db="EMBL/GenBank/DDBJ databases">
        <authorList>
            <person name="Chandra G."/>
            <person name="Truman W A."/>
        </authorList>
    </citation>
    <scope>NUCLEOTIDE SEQUENCE [LARGE SCALE GENOMIC DNA]</scope>
    <source>
        <strain evidence="1">PS854</strain>
    </source>
</reference>
<accession>A0A5E7IXD8</accession>
<name>A0A5E7IXD8_PSEFL</name>
<protein>
    <submittedName>
        <fullName evidence="1">Uncharacterized protein</fullName>
    </submittedName>
</protein>
<gene>
    <name evidence="1" type="ORF">PS854_01820</name>
</gene>
<dbReference type="AlphaFoldDB" id="A0A5E7IXD8"/>
<organism evidence="1 2">
    <name type="scientific">Pseudomonas fluorescens</name>
    <dbReference type="NCBI Taxonomy" id="294"/>
    <lineage>
        <taxon>Bacteria</taxon>
        <taxon>Pseudomonadati</taxon>
        <taxon>Pseudomonadota</taxon>
        <taxon>Gammaproteobacteria</taxon>
        <taxon>Pseudomonadales</taxon>
        <taxon>Pseudomonadaceae</taxon>
        <taxon>Pseudomonas</taxon>
    </lineage>
</organism>
<dbReference type="EMBL" id="CABVIF010000003">
    <property type="protein sequence ID" value="VVO81601.1"/>
    <property type="molecule type" value="Genomic_DNA"/>
</dbReference>
<evidence type="ECO:0000313" key="2">
    <source>
        <dbReference type="Proteomes" id="UP000327111"/>
    </source>
</evidence>
<sequence>MNCFKDMRHAVEDRSLRQLLQGVRPPMQELSRAAIF</sequence>
<dbReference type="Proteomes" id="UP000327111">
    <property type="component" value="Unassembled WGS sequence"/>
</dbReference>
<evidence type="ECO:0000313" key="1">
    <source>
        <dbReference type="EMBL" id="VVO81601.1"/>
    </source>
</evidence>